<evidence type="ECO:0000256" key="2">
    <source>
        <dbReference type="ARBA" id="ARBA00005974"/>
    </source>
</evidence>
<organism evidence="9 10">
    <name type="scientific">Puccinia sorghi</name>
    <dbReference type="NCBI Taxonomy" id="27349"/>
    <lineage>
        <taxon>Eukaryota</taxon>
        <taxon>Fungi</taxon>
        <taxon>Dikarya</taxon>
        <taxon>Basidiomycota</taxon>
        <taxon>Pucciniomycotina</taxon>
        <taxon>Pucciniomycetes</taxon>
        <taxon>Pucciniales</taxon>
        <taxon>Pucciniaceae</taxon>
        <taxon>Puccinia</taxon>
    </lineage>
</organism>
<dbReference type="AlphaFoldDB" id="A0A0L6UQ38"/>
<comment type="similarity">
    <text evidence="2">Belongs to the sideroflexin family.</text>
</comment>
<protein>
    <recommendedName>
        <fullName evidence="11">Tricarboxylate carrier</fullName>
    </recommendedName>
</protein>
<proteinExistence type="inferred from homology"/>
<evidence type="ECO:0008006" key="11">
    <source>
        <dbReference type="Google" id="ProtNLM"/>
    </source>
</evidence>
<keyword evidence="7" id="KW-0496">Mitochondrion</keyword>
<reference evidence="9 10" key="1">
    <citation type="submission" date="2015-08" db="EMBL/GenBank/DDBJ databases">
        <title>Next Generation Sequencing and Analysis of the Genome of Puccinia sorghi L Schw, the Causal Agent of Maize Common Rust.</title>
        <authorList>
            <person name="Rochi L."/>
            <person name="Burguener G."/>
            <person name="Darino M."/>
            <person name="Turjanski A."/>
            <person name="Kreff E."/>
            <person name="Dieguez M.J."/>
            <person name="Sacco F."/>
        </authorList>
    </citation>
    <scope>NUCLEOTIDE SEQUENCE [LARGE SCALE GENOMIC DNA]</scope>
    <source>
        <strain evidence="9 10">RO10H11247</strain>
    </source>
</reference>
<dbReference type="PANTHER" id="PTHR11153:SF6">
    <property type="entry name" value="SIDEROFLEXIN-5"/>
    <property type="match status" value="1"/>
</dbReference>
<evidence type="ECO:0000256" key="7">
    <source>
        <dbReference type="ARBA" id="ARBA00023128"/>
    </source>
</evidence>
<evidence type="ECO:0000256" key="4">
    <source>
        <dbReference type="ARBA" id="ARBA00022692"/>
    </source>
</evidence>
<evidence type="ECO:0000313" key="10">
    <source>
        <dbReference type="Proteomes" id="UP000037035"/>
    </source>
</evidence>
<comment type="subcellular location">
    <subcellularLocation>
        <location evidence="1">Mitochondrion membrane</location>
        <topology evidence="1">Multi-pass membrane protein</topology>
    </subcellularLocation>
</comment>
<comment type="caution">
    <text evidence="9">The sequence shown here is derived from an EMBL/GenBank/DDBJ whole genome shotgun (WGS) entry which is preliminary data.</text>
</comment>
<dbReference type="EMBL" id="LAVV01009403">
    <property type="protein sequence ID" value="KNZ50651.1"/>
    <property type="molecule type" value="Genomic_DNA"/>
</dbReference>
<name>A0A0L6UQ38_9BASI</name>
<evidence type="ECO:0000256" key="3">
    <source>
        <dbReference type="ARBA" id="ARBA00022448"/>
    </source>
</evidence>
<dbReference type="Proteomes" id="UP000037035">
    <property type="component" value="Unassembled WGS sequence"/>
</dbReference>
<evidence type="ECO:0000256" key="5">
    <source>
        <dbReference type="ARBA" id="ARBA00022970"/>
    </source>
</evidence>
<evidence type="ECO:0000256" key="6">
    <source>
        <dbReference type="ARBA" id="ARBA00022989"/>
    </source>
</evidence>
<sequence length="265" mass="28792">MESGTSKLEPIDIKKSRYDLNTYYGRLRHFITITSPLTLFNSAEHIRKSQQLLKDYAAGNRPDLDSSLVAQESVWAAKQVVEASLHPDTQEAIPLPFRMSAFVPTNLIIATGLLLPNPSMLSIVGWQWANQTLNVCVNYSNANKSTGMSEIEVAKAYASATATSVGLAVGLNRLVPRLAGRLGPDAGRLLARFVPFVAVASAGCVNVGLMRWKELRDGILIFPPGTTDPDLAVGKSRIAGAHAVAQTAASRVLTNMYHLSLRFRF</sequence>
<keyword evidence="6" id="KW-1133">Transmembrane helix</keyword>
<keyword evidence="4" id="KW-0812">Transmembrane</keyword>
<dbReference type="GO" id="GO:0006865">
    <property type="term" value="P:amino acid transport"/>
    <property type="evidence" value="ECO:0007669"/>
    <property type="project" value="UniProtKB-KW"/>
</dbReference>
<evidence type="ECO:0000256" key="8">
    <source>
        <dbReference type="ARBA" id="ARBA00023136"/>
    </source>
</evidence>
<gene>
    <name evidence="9" type="ORF">VP01_4310g1</name>
</gene>
<evidence type="ECO:0000256" key="1">
    <source>
        <dbReference type="ARBA" id="ARBA00004225"/>
    </source>
</evidence>
<dbReference type="OrthoDB" id="6608471at2759"/>
<dbReference type="PANTHER" id="PTHR11153">
    <property type="entry name" value="SIDEROFLEXIN"/>
    <property type="match status" value="1"/>
</dbReference>
<dbReference type="VEuPathDB" id="FungiDB:VP01_4310g1"/>
<dbReference type="GO" id="GO:0005743">
    <property type="term" value="C:mitochondrial inner membrane"/>
    <property type="evidence" value="ECO:0007669"/>
    <property type="project" value="TreeGrafter"/>
</dbReference>
<dbReference type="GO" id="GO:0015075">
    <property type="term" value="F:monoatomic ion transmembrane transporter activity"/>
    <property type="evidence" value="ECO:0007669"/>
    <property type="project" value="InterPro"/>
</dbReference>
<dbReference type="InterPro" id="IPR004686">
    <property type="entry name" value="Mtc"/>
</dbReference>
<dbReference type="GO" id="GO:1990542">
    <property type="term" value="P:mitochondrial transmembrane transport"/>
    <property type="evidence" value="ECO:0007669"/>
    <property type="project" value="TreeGrafter"/>
</dbReference>
<accession>A0A0L6UQ38</accession>
<dbReference type="Pfam" id="PF03820">
    <property type="entry name" value="SFXNs"/>
    <property type="match status" value="1"/>
</dbReference>
<keyword evidence="5" id="KW-0029">Amino-acid transport</keyword>
<keyword evidence="10" id="KW-1185">Reference proteome</keyword>
<keyword evidence="3" id="KW-0813">Transport</keyword>
<dbReference type="STRING" id="27349.A0A0L6UQ38"/>
<evidence type="ECO:0000313" key="9">
    <source>
        <dbReference type="EMBL" id="KNZ50651.1"/>
    </source>
</evidence>
<keyword evidence="8" id="KW-0472">Membrane</keyword>